<protein>
    <submittedName>
        <fullName evidence="2">Collagen alpha-5(VI) chain</fullName>
    </submittedName>
</protein>
<evidence type="ECO:0000256" key="1">
    <source>
        <dbReference type="SAM" id="MobiDB-lite"/>
    </source>
</evidence>
<accession>A0ABQ8KYX5</accession>
<comment type="caution">
    <text evidence="2">The sequence shown here is derived from an EMBL/GenBank/DDBJ whole genome shotgun (WGS) entry which is preliminary data.</text>
</comment>
<evidence type="ECO:0000313" key="2">
    <source>
        <dbReference type="EMBL" id="KAI2642999.1"/>
    </source>
</evidence>
<feature type="compositionally biased region" description="Gly residues" evidence="1">
    <location>
        <begin position="49"/>
        <end position="58"/>
    </location>
</feature>
<feature type="compositionally biased region" description="Basic and acidic residues" evidence="1">
    <location>
        <begin position="62"/>
        <end position="92"/>
    </location>
</feature>
<feature type="compositionally biased region" description="Gly residues" evidence="1">
    <location>
        <begin position="231"/>
        <end position="250"/>
    </location>
</feature>
<dbReference type="GO" id="GO:0005581">
    <property type="term" value="C:collagen trimer"/>
    <property type="evidence" value="ECO:0007669"/>
    <property type="project" value="UniProtKB-KW"/>
</dbReference>
<sequence length="301" mass="30626">MRERPKHTELQGRLWEKPTRKSRGVTLPPPPGRRVLVPTNRDNKMYKVLGGGFGGGRTPGRRAKDGVQGDDGIFHGGDDGGRSQGGDRRGLEQEEPGETQTAAMMEPHGGADGGRSHGGGKANDSMGPTDGGGAGGGRARGGDGEPMVLDDPEDLESPRLWRPRRRRRSGDPEVRGGGGDPEVRGGAGATEDRGCACGSEEVHRAGGTEQRGAAGGVESRGEGGAATDQGGARGTMEPGGAGGPTGNGGDEGAERRGGAAGSEGRGGVQDSEAGGEDEVFSSHDTDGDWQTCGEPTAQMVS</sequence>
<dbReference type="Proteomes" id="UP000830375">
    <property type="component" value="Unassembled WGS sequence"/>
</dbReference>
<feature type="region of interest" description="Disordered" evidence="1">
    <location>
        <begin position="1"/>
        <end position="301"/>
    </location>
</feature>
<keyword evidence="3" id="KW-1185">Reference proteome</keyword>
<feature type="compositionally biased region" description="Basic and acidic residues" evidence="1">
    <location>
        <begin position="190"/>
        <end position="206"/>
    </location>
</feature>
<feature type="compositionally biased region" description="Gly residues" evidence="1">
    <location>
        <begin position="110"/>
        <end position="121"/>
    </location>
</feature>
<feature type="compositionally biased region" description="Gly residues" evidence="1">
    <location>
        <begin position="129"/>
        <end position="139"/>
    </location>
</feature>
<name>A0ABQ8KYX5_LABRO</name>
<proteinExistence type="predicted"/>
<feature type="compositionally biased region" description="Basic and acidic residues" evidence="1">
    <location>
        <begin position="1"/>
        <end position="19"/>
    </location>
</feature>
<dbReference type="EMBL" id="JACTAM010002815">
    <property type="protein sequence ID" value="KAI2642999.1"/>
    <property type="molecule type" value="Genomic_DNA"/>
</dbReference>
<keyword evidence="2" id="KW-0176">Collagen</keyword>
<gene>
    <name evidence="2" type="ORF">H4Q32_028912</name>
</gene>
<feature type="compositionally biased region" description="Gly residues" evidence="1">
    <location>
        <begin position="258"/>
        <end position="267"/>
    </location>
</feature>
<reference evidence="2 3" key="1">
    <citation type="submission" date="2022-01" db="EMBL/GenBank/DDBJ databases">
        <title>A high-quality chromosome-level genome assembly of rohu carp, Labeo rohita.</title>
        <authorList>
            <person name="Arick M.A. II"/>
            <person name="Hsu C.-Y."/>
            <person name="Magbanua Z."/>
            <person name="Pechanova O."/>
            <person name="Grover C."/>
            <person name="Miller E."/>
            <person name="Thrash A."/>
            <person name="Ezzel L."/>
            <person name="Alam S."/>
            <person name="Benzie J."/>
            <person name="Hamilton M."/>
            <person name="Karsi A."/>
            <person name="Lawrence M.L."/>
            <person name="Peterson D.G."/>
        </authorList>
    </citation>
    <scope>NUCLEOTIDE SEQUENCE [LARGE SCALE GENOMIC DNA]</scope>
    <source>
        <strain evidence="3">BAU-BD-2019</strain>
        <tissue evidence="2">Blood</tissue>
    </source>
</reference>
<feature type="compositionally biased region" description="Gly residues" evidence="1">
    <location>
        <begin position="175"/>
        <end position="188"/>
    </location>
</feature>
<organism evidence="2 3">
    <name type="scientific">Labeo rohita</name>
    <name type="common">Indian major carp</name>
    <name type="synonym">Cyprinus rohita</name>
    <dbReference type="NCBI Taxonomy" id="84645"/>
    <lineage>
        <taxon>Eukaryota</taxon>
        <taxon>Metazoa</taxon>
        <taxon>Chordata</taxon>
        <taxon>Craniata</taxon>
        <taxon>Vertebrata</taxon>
        <taxon>Euteleostomi</taxon>
        <taxon>Actinopterygii</taxon>
        <taxon>Neopterygii</taxon>
        <taxon>Teleostei</taxon>
        <taxon>Ostariophysi</taxon>
        <taxon>Cypriniformes</taxon>
        <taxon>Cyprinidae</taxon>
        <taxon>Labeoninae</taxon>
        <taxon>Labeonini</taxon>
        <taxon>Labeo</taxon>
    </lineage>
</organism>
<evidence type="ECO:0000313" key="3">
    <source>
        <dbReference type="Proteomes" id="UP000830375"/>
    </source>
</evidence>